<evidence type="ECO:0000313" key="5">
    <source>
        <dbReference type="EMBL" id="JAV82168.1"/>
    </source>
</evidence>
<sequence length="108" mass="12831">MSDDIRDTVLQCPFNPSHVIWKSRLQRHIIKCSQNYPNHFVCHFNALHRFLTREEQVTHTFICPDMKFTQPWRYGSPDEGRSVISTPIFTPNAKAFNMEIENWSAEYE</sequence>
<keyword evidence="2" id="KW-0863">Zinc-finger</keyword>
<evidence type="ECO:0000259" key="4">
    <source>
        <dbReference type="PROSITE" id="PS51800"/>
    </source>
</evidence>
<evidence type="ECO:0000256" key="3">
    <source>
        <dbReference type="ARBA" id="ARBA00022833"/>
    </source>
</evidence>
<name>A0A1Y1MAZ4_PHOPY</name>
<dbReference type="EMBL" id="GEZM01037103">
    <property type="protein sequence ID" value="JAV82170.1"/>
    <property type="molecule type" value="Transcribed_RNA"/>
</dbReference>
<dbReference type="InterPro" id="IPR036236">
    <property type="entry name" value="Znf_C2H2_sf"/>
</dbReference>
<organism evidence="5">
    <name type="scientific">Photinus pyralis</name>
    <name type="common">Common eastern firefly</name>
    <name type="synonym">Lampyris pyralis</name>
    <dbReference type="NCBI Taxonomy" id="7054"/>
    <lineage>
        <taxon>Eukaryota</taxon>
        <taxon>Metazoa</taxon>
        <taxon>Ecdysozoa</taxon>
        <taxon>Arthropoda</taxon>
        <taxon>Hexapoda</taxon>
        <taxon>Insecta</taxon>
        <taxon>Pterygota</taxon>
        <taxon>Neoptera</taxon>
        <taxon>Endopterygota</taxon>
        <taxon>Coleoptera</taxon>
        <taxon>Polyphaga</taxon>
        <taxon>Elateriformia</taxon>
        <taxon>Elateroidea</taxon>
        <taxon>Lampyridae</taxon>
        <taxon>Lampyrinae</taxon>
        <taxon>Photinus</taxon>
    </lineage>
</organism>
<evidence type="ECO:0000256" key="2">
    <source>
        <dbReference type="ARBA" id="ARBA00022771"/>
    </source>
</evidence>
<dbReference type="PROSITE" id="PS51800">
    <property type="entry name" value="ZF_CHHC_U11_48K"/>
    <property type="match status" value="1"/>
</dbReference>
<dbReference type="EMBL" id="GEZM01037104">
    <property type="protein sequence ID" value="JAV82168.1"/>
    <property type="molecule type" value="Transcribed_RNA"/>
</dbReference>
<proteinExistence type="predicted"/>
<keyword evidence="1" id="KW-0479">Metal-binding</keyword>
<dbReference type="SUPFAM" id="SSF57667">
    <property type="entry name" value="beta-beta-alpha zinc fingers"/>
    <property type="match status" value="1"/>
</dbReference>
<feature type="domain" description="CHHC U11-48K-type" evidence="4">
    <location>
        <begin position="9"/>
        <end position="36"/>
    </location>
</feature>
<dbReference type="InterPro" id="IPR022776">
    <property type="entry name" value="TRM13/UPF0224_CHHC_Znf_dom"/>
</dbReference>
<dbReference type="GO" id="GO:0008270">
    <property type="term" value="F:zinc ion binding"/>
    <property type="evidence" value="ECO:0007669"/>
    <property type="project" value="UniProtKB-KW"/>
</dbReference>
<evidence type="ECO:0000256" key="1">
    <source>
        <dbReference type="ARBA" id="ARBA00022723"/>
    </source>
</evidence>
<protein>
    <recommendedName>
        <fullName evidence="4">CHHC U11-48K-type domain-containing protein</fullName>
    </recommendedName>
</protein>
<reference evidence="5" key="1">
    <citation type="journal article" date="2016" name="Sci. Rep.">
        <title>Molecular characterization of firefly nuptial gifts: a multi-omics approach sheds light on postcopulatory sexual selection.</title>
        <authorList>
            <person name="Al-Wathiqui N."/>
            <person name="Fallon T.R."/>
            <person name="South A."/>
            <person name="Weng J.K."/>
            <person name="Lewis S.M."/>
        </authorList>
    </citation>
    <scope>NUCLEOTIDE SEQUENCE</scope>
</reference>
<dbReference type="Pfam" id="PF05253">
    <property type="entry name" value="zf-U11-48K"/>
    <property type="match status" value="1"/>
</dbReference>
<dbReference type="RefSeq" id="XP_031330049.1">
    <property type="nucleotide sequence ID" value="XM_031474189.1"/>
</dbReference>
<dbReference type="KEGG" id="ppyr:116161015"/>
<dbReference type="AlphaFoldDB" id="A0A1Y1MAZ4"/>
<dbReference type="GeneID" id="116161015"/>
<dbReference type="OrthoDB" id="10069248at2759"/>
<keyword evidence="3" id="KW-0862">Zinc</keyword>
<accession>A0A1Y1MAZ4</accession>